<evidence type="ECO:0000313" key="3">
    <source>
        <dbReference type="Proteomes" id="UP000596202"/>
    </source>
</evidence>
<name>A0A9Q6ZBX4_MYROD</name>
<accession>A0A9Q6ZBX4</accession>
<evidence type="ECO:0000313" key="2">
    <source>
        <dbReference type="EMBL" id="QQU00825.1"/>
    </source>
</evidence>
<proteinExistence type="predicted"/>
<dbReference type="AlphaFoldDB" id="A0A9Q6ZBX4"/>
<evidence type="ECO:0000259" key="1">
    <source>
        <dbReference type="Pfam" id="PF02698"/>
    </source>
</evidence>
<dbReference type="Gene3D" id="3.40.50.620">
    <property type="entry name" value="HUPs"/>
    <property type="match status" value="1"/>
</dbReference>
<dbReference type="OrthoDB" id="9782395at2"/>
<dbReference type="EMBL" id="CP068108">
    <property type="protein sequence ID" value="QQU00825.1"/>
    <property type="molecule type" value="Genomic_DNA"/>
</dbReference>
<reference evidence="2 3" key="1">
    <citation type="submission" date="2021-01" db="EMBL/GenBank/DDBJ databases">
        <title>FDA dAtabase for Regulatory Grade micrObial Sequences (FDA-ARGOS): Supporting development and validation of Infectious Disease Dx tests.</title>
        <authorList>
            <person name="Sproer C."/>
            <person name="Gronow S."/>
            <person name="Severitt S."/>
            <person name="Schroder I."/>
            <person name="Tallon L."/>
            <person name="Sadzewicz L."/>
            <person name="Zhao X."/>
            <person name="Boylan J."/>
            <person name="Ott S."/>
            <person name="Bowen H."/>
            <person name="Vavikolanu K."/>
            <person name="Mehta A."/>
            <person name="Aluvathingal J."/>
            <person name="Nadendla S."/>
            <person name="Lowell S."/>
            <person name="Myers T."/>
            <person name="Yan Y."/>
            <person name="Sichtig H."/>
        </authorList>
    </citation>
    <scope>NUCLEOTIDE SEQUENCE [LARGE SCALE GENOMIC DNA]</scope>
    <source>
        <strain evidence="2 3">FDAARGOS_1131</strain>
    </source>
</reference>
<dbReference type="Pfam" id="PF02698">
    <property type="entry name" value="DUF218"/>
    <property type="match status" value="1"/>
</dbReference>
<gene>
    <name evidence="2" type="ORF">I6I88_03395</name>
</gene>
<dbReference type="GeneID" id="93526682"/>
<dbReference type="Proteomes" id="UP000596202">
    <property type="component" value="Chromosome"/>
</dbReference>
<organism evidence="2 3">
    <name type="scientific">Myroides odoratus</name>
    <name type="common">Flavobacterium odoratum</name>
    <dbReference type="NCBI Taxonomy" id="256"/>
    <lineage>
        <taxon>Bacteria</taxon>
        <taxon>Pseudomonadati</taxon>
        <taxon>Bacteroidota</taxon>
        <taxon>Flavobacteriia</taxon>
        <taxon>Flavobacteriales</taxon>
        <taxon>Flavobacteriaceae</taxon>
        <taxon>Myroides</taxon>
    </lineage>
</organism>
<protein>
    <submittedName>
        <fullName evidence="2">YdcF family protein</fullName>
    </submittedName>
</protein>
<feature type="domain" description="DUF218" evidence="1">
    <location>
        <begin position="38"/>
        <end position="193"/>
    </location>
</feature>
<sequence>MNAREILKQPTPPKLTTELIHLLTNLCFFNSSMKSADLLFVFGSNILHQAIGEKINNFLRTYSFNTVLLTGGIANYKESYYEPVSESELLLRHIAKSEFPQVNFIVENKSRNTLENVIYANELVDLSSIQNIAFFSHSYASKRSYLTLKKVCTTNSFSNFPIPIPVNLRDQEITQFDWFETEKGRALVWSEYLRFITYGKRGDFPIEEVEGLLEQIKTLLEP</sequence>
<dbReference type="InterPro" id="IPR003848">
    <property type="entry name" value="DUF218"/>
</dbReference>
<dbReference type="RefSeq" id="WP_002990630.1">
    <property type="nucleotide sequence ID" value="NZ_CP068108.1"/>
</dbReference>
<dbReference type="InterPro" id="IPR014729">
    <property type="entry name" value="Rossmann-like_a/b/a_fold"/>
</dbReference>